<dbReference type="InterPro" id="IPR008588">
    <property type="entry name" value="DUF870_CAE_spp"/>
</dbReference>
<evidence type="ECO:0000313" key="2">
    <source>
        <dbReference type="Proteomes" id="UP000483820"/>
    </source>
</evidence>
<dbReference type="Proteomes" id="UP000483820">
    <property type="component" value="Chromosome IV"/>
</dbReference>
<sequence>MLNWCGHLHIYEEDKPKEHDLIRYEKFCTTDVIKRFHYSDIKLHGDMSPTYEVKYQLHHNCTPDVFWRCLIPEEAVEVPVNGEWNKNEILGEEEFCGVPEGVKEVNFDFSEKGYLSRGFKINYQLTHNCTIDDLTRCIRPDYFTQFDPRIL</sequence>
<gene>
    <name evidence="1" type="ORF">GCK72_015813</name>
</gene>
<dbReference type="GeneID" id="78776176"/>
<dbReference type="Pfam" id="PF05912">
    <property type="entry name" value="DUF870"/>
    <property type="match status" value="2"/>
</dbReference>
<dbReference type="EMBL" id="WUAV01000004">
    <property type="protein sequence ID" value="KAF1759348.1"/>
    <property type="molecule type" value="Genomic_DNA"/>
</dbReference>
<comment type="caution">
    <text evidence="1">The sequence shown here is derived from an EMBL/GenBank/DDBJ whole genome shotgun (WGS) entry which is preliminary data.</text>
</comment>
<evidence type="ECO:0000313" key="1">
    <source>
        <dbReference type="EMBL" id="KAF1759348.1"/>
    </source>
</evidence>
<dbReference type="RefSeq" id="XP_053585919.1">
    <property type="nucleotide sequence ID" value="XM_053731147.1"/>
</dbReference>
<reference evidence="1 2" key="1">
    <citation type="submission" date="2019-12" db="EMBL/GenBank/DDBJ databases">
        <title>Chromosome-level assembly of the Caenorhabditis remanei genome.</title>
        <authorList>
            <person name="Teterina A.A."/>
            <person name="Willis J.H."/>
            <person name="Phillips P.C."/>
        </authorList>
    </citation>
    <scope>NUCLEOTIDE SEQUENCE [LARGE SCALE GENOMIC DNA]</scope>
    <source>
        <strain evidence="1 2">PX506</strain>
        <tissue evidence="1">Whole organism</tissue>
    </source>
</reference>
<organism evidence="1 2">
    <name type="scientific">Caenorhabditis remanei</name>
    <name type="common">Caenorhabditis vulgaris</name>
    <dbReference type="NCBI Taxonomy" id="31234"/>
    <lineage>
        <taxon>Eukaryota</taxon>
        <taxon>Metazoa</taxon>
        <taxon>Ecdysozoa</taxon>
        <taxon>Nematoda</taxon>
        <taxon>Chromadorea</taxon>
        <taxon>Rhabditida</taxon>
        <taxon>Rhabditina</taxon>
        <taxon>Rhabditomorpha</taxon>
        <taxon>Rhabditoidea</taxon>
        <taxon>Rhabditidae</taxon>
        <taxon>Peloderinae</taxon>
        <taxon>Caenorhabditis</taxon>
    </lineage>
</organism>
<proteinExistence type="predicted"/>
<dbReference type="AlphaFoldDB" id="A0A6A5GV50"/>
<protein>
    <submittedName>
        <fullName evidence="1">Uncharacterized protein</fullName>
    </submittedName>
</protein>
<name>A0A6A5GV50_CAERE</name>
<dbReference type="KEGG" id="crq:GCK72_015813"/>
<dbReference type="CTD" id="78776176"/>
<accession>A0A6A5GV50</accession>